<dbReference type="InterPro" id="IPR025714">
    <property type="entry name" value="Methyltranfer_dom"/>
</dbReference>
<comment type="catalytic activity">
    <reaction evidence="6">
        <text>arsenic triglutathione + [thioredoxin]-dithiol + S-adenosyl-L-methionine + 2 H2O = methylarsonous acid + [thioredoxin]-disulfide + 3 glutathione + S-adenosyl-L-homocysteine + H(+)</text>
        <dbReference type="Rhea" id="RHEA:69460"/>
        <dbReference type="Rhea" id="RHEA-COMP:10698"/>
        <dbReference type="Rhea" id="RHEA-COMP:10700"/>
        <dbReference type="ChEBI" id="CHEBI:15377"/>
        <dbReference type="ChEBI" id="CHEBI:15378"/>
        <dbReference type="ChEBI" id="CHEBI:17826"/>
        <dbReference type="ChEBI" id="CHEBI:29950"/>
        <dbReference type="ChEBI" id="CHEBI:50058"/>
        <dbReference type="ChEBI" id="CHEBI:57856"/>
        <dbReference type="ChEBI" id="CHEBI:57925"/>
        <dbReference type="ChEBI" id="CHEBI:59789"/>
        <dbReference type="ChEBI" id="CHEBI:183640"/>
        <dbReference type="EC" id="2.1.1.137"/>
    </reaction>
</comment>
<evidence type="ECO:0000256" key="4">
    <source>
        <dbReference type="ARBA" id="ARBA00034521"/>
    </source>
</evidence>
<gene>
    <name evidence="10" type="ORF">METZ01_LOCUS108688</name>
</gene>
<organism evidence="10">
    <name type="scientific">marine metagenome</name>
    <dbReference type="NCBI Taxonomy" id="408172"/>
    <lineage>
        <taxon>unclassified sequences</taxon>
        <taxon>metagenomes</taxon>
        <taxon>ecological metagenomes</taxon>
    </lineage>
</organism>
<comment type="catalytic activity">
    <reaction evidence="7">
        <text>arsenic triglutathione + 2 [thioredoxin]-dithiol + 2 S-adenosyl-L-methionine + H2O = dimethylarsinous acid + 2 [thioredoxin]-disulfide + 3 glutathione + 2 S-adenosyl-L-homocysteine + 2 H(+)</text>
        <dbReference type="Rhea" id="RHEA:69464"/>
        <dbReference type="Rhea" id="RHEA-COMP:10698"/>
        <dbReference type="Rhea" id="RHEA-COMP:10700"/>
        <dbReference type="ChEBI" id="CHEBI:15377"/>
        <dbReference type="ChEBI" id="CHEBI:15378"/>
        <dbReference type="ChEBI" id="CHEBI:23808"/>
        <dbReference type="ChEBI" id="CHEBI:29950"/>
        <dbReference type="ChEBI" id="CHEBI:50058"/>
        <dbReference type="ChEBI" id="CHEBI:57856"/>
        <dbReference type="ChEBI" id="CHEBI:57925"/>
        <dbReference type="ChEBI" id="CHEBI:59789"/>
        <dbReference type="ChEBI" id="CHEBI:183640"/>
        <dbReference type="EC" id="2.1.1.137"/>
    </reaction>
</comment>
<dbReference type="PANTHER" id="PTHR43675:SF8">
    <property type="entry name" value="ARSENITE METHYLTRANSFERASE"/>
    <property type="match status" value="1"/>
</dbReference>
<comment type="catalytic activity">
    <reaction evidence="8">
        <text>arsenic triglutathione + 3 [thioredoxin]-dithiol + 3 S-adenosyl-L-methionine = trimethylarsine + 3 [thioredoxin]-disulfide + 3 glutathione + 3 S-adenosyl-L-homocysteine + 3 H(+)</text>
        <dbReference type="Rhea" id="RHEA:69432"/>
        <dbReference type="Rhea" id="RHEA-COMP:10698"/>
        <dbReference type="Rhea" id="RHEA-COMP:10700"/>
        <dbReference type="ChEBI" id="CHEBI:15378"/>
        <dbReference type="ChEBI" id="CHEBI:27130"/>
        <dbReference type="ChEBI" id="CHEBI:29950"/>
        <dbReference type="ChEBI" id="CHEBI:50058"/>
        <dbReference type="ChEBI" id="CHEBI:57856"/>
        <dbReference type="ChEBI" id="CHEBI:57925"/>
        <dbReference type="ChEBI" id="CHEBI:59789"/>
        <dbReference type="ChEBI" id="CHEBI:183640"/>
        <dbReference type="EC" id="2.1.1.137"/>
    </reaction>
</comment>
<dbReference type="InterPro" id="IPR026669">
    <property type="entry name" value="Arsenite_MeTrfase-like"/>
</dbReference>
<keyword evidence="1" id="KW-0808">Transferase</keyword>
<evidence type="ECO:0000259" key="9">
    <source>
        <dbReference type="Pfam" id="PF13847"/>
    </source>
</evidence>
<reference evidence="10" key="1">
    <citation type="submission" date="2018-05" db="EMBL/GenBank/DDBJ databases">
        <authorList>
            <person name="Lanie J.A."/>
            <person name="Ng W.-L."/>
            <person name="Kazmierczak K.M."/>
            <person name="Andrzejewski T.M."/>
            <person name="Davidsen T.M."/>
            <person name="Wayne K.J."/>
            <person name="Tettelin H."/>
            <person name="Glass J.I."/>
            <person name="Rusch D."/>
            <person name="Podicherti R."/>
            <person name="Tsui H.-C.T."/>
            <person name="Winkler M.E."/>
        </authorList>
    </citation>
    <scope>NUCLEOTIDE SEQUENCE</scope>
</reference>
<dbReference type="InterPro" id="IPR029063">
    <property type="entry name" value="SAM-dependent_MTases_sf"/>
</dbReference>
<evidence type="ECO:0000256" key="5">
    <source>
        <dbReference type="ARBA" id="ARBA00034545"/>
    </source>
</evidence>
<comment type="similarity">
    <text evidence="3">Belongs to the methyltransferase superfamily. Arsenite methyltransferase family.</text>
</comment>
<dbReference type="EC" id="2.1.1.137" evidence="4"/>
<evidence type="ECO:0000256" key="1">
    <source>
        <dbReference type="ARBA" id="ARBA00022679"/>
    </source>
</evidence>
<feature type="domain" description="Methyltransferase" evidence="9">
    <location>
        <begin position="25"/>
        <end position="148"/>
    </location>
</feature>
<dbReference type="Gene3D" id="3.40.50.150">
    <property type="entry name" value="Vaccinia Virus protein VP39"/>
    <property type="match status" value="1"/>
</dbReference>
<evidence type="ECO:0000256" key="6">
    <source>
        <dbReference type="ARBA" id="ARBA00047941"/>
    </source>
</evidence>
<dbReference type="GO" id="GO:0030791">
    <property type="term" value="F:arsenite methyltransferase activity"/>
    <property type="evidence" value="ECO:0007669"/>
    <property type="project" value="UniProtKB-EC"/>
</dbReference>
<protein>
    <recommendedName>
        <fullName evidence="5">Arsenite methyltransferase</fullName>
        <ecNumber evidence="4">2.1.1.137</ecNumber>
    </recommendedName>
</protein>
<dbReference type="SUPFAM" id="SSF53335">
    <property type="entry name" value="S-adenosyl-L-methionine-dependent methyltransferases"/>
    <property type="match status" value="1"/>
</dbReference>
<evidence type="ECO:0000256" key="3">
    <source>
        <dbReference type="ARBA" id="ARBA00034487"/>
    </source>
</evidence>
<dbReference type="CDD" id="cd02440">
    <property type="entry name" value="AdoMet_MTases"/>
    <property type="match status" value="1"/>
</dbReference>
<name>A0A381WTM1_9ZZZZ</name>
<dbReference type="EMBL" id="UINC01012838">
    <property type="protein sequence ID" value="SVA55834.1"/>
    <property type="molecule type" value="Genomic_DNA"/>
</dbReference>
<sequence length="225" mass="23596">MASIPPLALALSRGCGNPTSFARLQEGETVADLGCGGGIDLILAGRRVGPGGRVLGVDFAPEMLERARLCVEESGLENVELAPGNVESLPLPNGGADAVISNCVINLVPDKEAVYREAFRVLRPGGRIAISDIVTSCQLEPDLRTRFQGTWAGCLGGAMEEGPYLGLIQATGFGDMEIIARHVLSPEELQGMAQCPGSDFTPSPLPEDLAAVVGKVLSIKFRATR</sequence>
<evidence type="ECO:0000256" key="2">
    <source>
        <dbReference type="ARBA" id="ARBA00022691"/>
    </source>
</evidence>
<keyword evidence="2" id="KW-0949">S-adenosyl-L-methionine</keyword>
<dbReference type="PANTHER" id="PTHR43675">
    <property type="entry name" value="ARSENITE METHYLTRANSFERASE"/>
    <property type="match status" value="1"/>
</dbReference>
<dbReference type="AlphaFoldDB" id="A0A381WTM1"/>
<evidence type="ECO:0000256" key="7">
    <source>
        <dbReference type="ARBA" id="ARBA00047943"/>
    </source>
</evidence>
<evidence type="ECO:0000313" key="10">
    <source>
        <dbReference type="EMBL" id="SVA55834.1"/>
    </source>
</evidence>
<evidence type="ECO:0000256" key="8">
    <source>
        <dbReference type="ARBA" id="ARBA00048428"/>
    </source>
</evidence>
<dbReference type="Pfam" id="PF13847">
    <property type="entry name" value="Methyltransf_31"/>
    <property type="match status" value="1"/>
</dbReference>
<proteinExistence type="inferred from homology"/>
<accession>A0A381WTM1</accession>